<dbReference type="InterPro" id="IPR024928">
    <property type="entry name" value="E3_ub_ligase_SMURF1"/>
</dbReference>
<evidence type="ECO:0000313" key="12">
    <source>
        <dbReference type="EMBL" id="MBN3322616.1"/>
    </source>
</evidence>
<dbReference type="PIRSF" id="PIRSF001569">
    <property type="entry name" value="E3_ub_ligase_SMURF1"/>
    <property type="match status" value="1"/>
</dbReference>
<evidence type="ECO:0000256" key="4">
    <source>
        <dbReference type="ARBA" id="ARBA00022679"/>
    </source>
</evidence>
<dbReference type="Pfam" id="PF00397">
    <property type="entry name" value="WW"/>
    <property type="match status" value="4"/>
</dbReference>
<accession>A0A8J7TGY9</accession>
<dbReference type="InterPro" id="IPR036020">
    <property type="entry name" value="WW_dom_sf"/>
</dbReference>
<keyword evidence="13" id="KW-1185">Reference proteome</keyword>
<dbReference type="InterPro" id="IPR035983">
    <property type="entry name" value="Hect_E3_ubiquitin_ligase"/>
</dbReference>
<comment type="pathway">
    <text evidence="2">Protein modification; protein ubiquitination.</text>
</comment>
<dbReference type="PROSITE" id="PS50004">
    <property type="entry name" value="C2"/>
    <property type="match status" value="1"/>
</dbReference>
<comment type="caution">
    <text evidence="12">The sequence shown here is derived from an EMBL/GenBank/DDBJ whole genome shotgun (WGS) entry which is preliminary data.</text>
</comment>
<dbReference type="GO" id="GO:0035519">
    <property type="term" value="P:protein K29-linked ubiquitination"/>
    <property type="evidence" value="ECO:0007669"/>
    <property type="project" value="TreeGrafter"/>
</dbReference>
<dbReference type="CDD" id="cd00201">
    <property type="entry name" value="WW"/>
    <property type="match status" value="4"/>
</dbReference>
<dbReference type="SUPFAM" id="SSF51045">
    <property type="entry name" value="WW domain"/>
    <property type="match status" value="4"/>
</dbReference>
<feature type="domain" description="HECT" evidence="11">
    <location>
        <begin position="657"/>
        <end position="962"/>
    </location>
</feature>
<feature type="region of interest" description="Disordered" evidence="8">
    <location>
        <begin position="342"/>
        <end position="407"/>
    </location>
</feature>
<comment type="catalytic activity">
    <reaction evidence="1">
        <text>S-ubiquitinyl-[E2 ubiquitin-conjugating enzyme]-L-cysteine + [acceptor protein]-L-lysine = [E2 ubiquitin-conjugating enzyme]-L-cysteine + N(6)-ubiquitinyl-[acceptor protein]-L-lysine.</text>
        <dbReference type="EC" id="2.3.2.26"/>
    </reaction>
</comment>
<keyword evidence="4" id="KW-0808">Transferase</keyword>
<dbReference type="InterPro" id="IPR050409">
    <property type="entry name" value="E3_ubiq-protein_ligase"/>
</dbReference>
<keyword evidence="6 7" id="KW-0833">Ubl conjugation pathway</keyword>
<dbReference type="GO" id="GO:0005737">
    <property type="term" value="C:cytoplasm"/>
    <property type="evidence" value="ECO:0007669"/>
    <property type="project" value="TreeGrafter"/>
</dbReference>
<dbReference type="GO" id="GO:0016874">
    <property type="term" value="F:ligase activity"/>
    <property type="evidence" value="ECO:0007669"/>
    <property type="project" value="UniProtKB-KW"/>
</dbReference>
<dbReference type="Gene3D" id="3.90.1750.10">
    <property type="entry name" value="Hect, E3 ligase catalytic domains"/>
    <property type="match status" value="1"/>
</dbReference>
<feature type="non-terminal residue" evidence="12">
    <location>
        <position position="962"/>
    </location>
</feature>
<organism evidence="12 13">
    <name type="scientific">Atractosteus spatula</name>
    <name type="common">Alligator gar</name>
    <name type="synonym">Lepisosteus spatula</name>
    <dbReference type="NCBI Taxonomy" id="7917"/>
    <lineage>
        <taxon>Eukaryota</taxon>
        <taxon>Metazoa</taxon>
        <taxon>Chordata</taxon>
        <taxon>Craniata</taxon>
        <taxon>Vertebrata</taxon>
        <taxon>Euteleostomi</taxon>
        <taxon>Actinopterygii</taxon>
        <taxon>Neopterygii</taxon>
        <taxon>Holostei</taxon>
        <taxon>Semionotiformes</taxon>
        <taxon>Lepisosteidae</taxon>
        <taxon>Atractosteus</taxon>
    </lineage>
</organism>
<dbReference type="InterPro" id="IPR001202">
    <property type="entry name" value="WW_dom"/>
</dbReference>
<sequence>MTPRIFLFLPVLSAKLKENKKNWFGPSPYVEVAVDGQSKKTEKCNNTHSPKWNQPLTVIVTPFSKLIFRVWSHQTLKADVMLGIATLDVSETLKSNNMKISEVVQTLHLSSDREQTDVVGDLSVCLDGMQVDPETFASVDTNSLKYKGFVVVYKMSCNLGICMFYLRPQSIIKIPTACFFPLNYLQYMLFIYRHLLDHSYCGSIWCYVQKCGPEETFPLTFNLYTLDMVPNGDSRQNSDYIGGINREASPSGSIEDMAAPNGMAVNGRGSPCLSAGDLLHHQVQSRPLLCMLCSALSFTRLLSYCSGVYMMNGTFAVSGTVWFLLFSILGVRTNMVLSTNGSVSSEGSAFSNSEASGRAPASAESELNTPTSISQEYGSAGMRQSVGVNPPAPRINPVSTGPLPPGWEQRIDQNGRVYFVDHIEKRTTWERPEPLPPGWERRLDPMGRMYYVDHITRTTTWQRPTLESVRNYEQWQLQRNQLQGAMQQFNQRFIYGLQDQIPVTQNKEFDPLGPLPHGWEKRTDTNGRVYFVHHPTRSTQWEDPRTQGLLNEKPLPEGWEMRFTVDGIPYFVDHNKKTTTYIDPRTGKSSLARVAYISSNLSSSERKNIELHNHVFLKKMLPDFLFIFSSPSEKMGPRSPMYETLKPKYNTSDSGVREWFFLLSHEVLNPMYCLFEYAGKDNYCLQINPASYINPDHLKYFKFIGRFIAMALFHGKFIDTGFSLPFYKRILNKPLALKDLESIDPEFYNSLIWIKENNIEECGLEMYFSVDKEILGEVTTHELKPDGSNVLVTEENKEEYIKLVAEWRLSRGVEEQTQAFFEGFNEVLPQQYLQYFDAKELEVMLCGMQEIDLADWQRNTIYRHYARSSKQIVWFWQLIKEMDNEKRMRLLQFVTGTCRLPVGGFADLMGSNGPQKFCIEKLPFDLCNSSFNRLDLPPYKSYEQLKEKLLFAIEETEGFGQE</sequence>
<evidence type="ECO:0000256" key="7">
    <source>
        <dbReference type="PROSITE-ProRule" id="PRU00104"/>
    </source>
</evidence>
<dbReference type="FunFam" id="3.90.1750.10:FF:000079">
    <property type="entry name" value="E3 ubiquitin-protein ligase"/>
    <property type="match status" value="1"/>
</dbReference>
<dbReference type="SMART" id="SM00119">
    <property type="entry name" value="HECTc"/>
    <property type="match status" value="1"/>
</dbReference>
<dbReference type="SMART" id="SM00456">
    <property type="entry name" value="WW"/>
    <property type="match status" value="4"/>
</dbReference>
<feature type="domain" description="WW" evidence="10">
    <location>
        <begin position="433"/>
        <end position="466"/>
    </location>
</feature>
<evidence type="ECO:0000256" key="1">
    <source>
        <dbReference type="ARBA" id="ARBA00000885"/>
    </source>
</evidence>
<evidence type="ECO:0000256" key="2">
    <source>
        <dbReference type="ARBA" id="ARBA00004906"/>
    </source>
</evidence>
<dbReference type="EC" id="2.3.2.26" evidence="3"/>
<gene>
    <name evidence="12" type="primary">Itch</name>
    <name evidence="12" type="ORF">GTO95_0015667</name>
</gene>
<evidence type="ECO:0000256" key="5">
    <source>
        <dbReference type="ARBA" id="ARBA00022737"/>
    </source>
</evidence>
<feature type="compositionally biased region" description="Polar residues" evidence="8">
    <location>
        <begin position="342"/>
        <end position="355"/>
    </location>
</feature>
<dbReference type="FunFam" id="2.20.70.10:FF:000063">
    <property type="entry name" value="E3 ubiquitin-protein ligase NEDD4"/>
    <property type="match status" value="1"/>
</dbReference>
<dbReference type="Gene3D" id="3.30.2410.10">
    <property type="entry name" value="Hect, E3 ligase catalytic domain"/>
    <property type="match status" value="1"/>
</dbReference>
<feature type="compositionally biased region" description="Polar residues" evidence="8">
    <location>
        <begin position="365"/>
        <end position="377"/>
    </location>
</feature>
<dbReference type="FunFam" id="2.20.70.10:FF:000017">
    <property type="entry name" value="E3 ubiquitin-protein ligase"/>
    <property type="match status" value="1"/>
</dbReference>
<dbReference type="InterPro" id="IPR035892">
    <property type="entry name" value="C2_domain_sf"/>
</dbReference>
<dbReference type="CDD" id="cd04021">
    <property type="entry name" value="C2_E3_ubiquitin_ligase"/>
    <property type="match status" value="1"/>
</dbReference>
<evidence type="ECO:0000256" key="6">
    <source>
        <dbReference type="ARBA" id="ARBA00022786"/>
    </source>
</evidence>
<evidence type="ECO:0000256" key="3">
    <source>
        <dbReference type="ARBA" id="ARBA00012485"/>
    </source>
</evidence>
<dbReference type="InterPro" id="IPR000008">
    <property type="entry name" value="C2_dom"/>
</dbReference>
<dbReference type="SMART" id="SM00239">
    <property type="entry name" value="C2"/>
    <property type="match status" value="1"/>
</dbReference>
<dbReference type="SUPFAM" id="SSF56204">
    <property type="entry name" value="Hect, E3 ligase catalytic domain"/>
    <property type="match status" value="1"/>
</dbReference>
<dbReference type="EMBL" id="JAAWVO010060506">
    <property type="protein sequence ID" value="MBN3322616.1"/>
    <property type="molecule type" value="Genomic_DNA"/>
</dbReference>
<proteinExistence type="predicted"/>
<dbReference type="UniPathway" id="UPA00143"/>
<dbReference type="InterPro" id="IPR000569">
    <property type="entry name" value="HECT_dom"/>
</dbReference>
<dbReference type="PROSITE" id="PS50237">
    <property type="entry name" value="HECT"/>
    <property type="match status" value="1"/>
</dbReference>
<dbReference type="Gene3D" id="2.60.40.150">
    <property type="entry name" value="C2 domain"/>
    <property type="match status" value="1"/>
</dbReference>
<evidence type="ECO:0000259" key="11">
    <source>
        <dbReference type="PROSITE" id="PS50237"/>
    </source>
</evidence>
<dbReference type="FunFam" id="2.60.40.150:FF:000092">
    <property type="entry name" value="E3 ubiquitin-protein ligase"/>
    <property type="match status" value="1"/>
</dbReference>
<dbReference type="GO" id="GO:0070936">
    <property type="term" value="P:protein K48-linked ubiquitination"/>
    <property type="evidence" value="ECO:0007669"/>
    <property type="project" value="TreeGrafter"/>
</dbReference>
<dbReference type="AlphaFoldDB" id="A0A8J7TGY9"/>
<evidence type="ECO:0000256" key="8">
    <source>
        <dbReference type="SAM" id="MobiDB-lite"/>
    </source>
</evidence>
<feature type="non-terminal residue" evidence="12">
    <location>
        <position position="1"/>
    </location>
</feature>
<feature type="domain" description="C2" evidence="9">
    <location>
        <begin position="1"/>
        <end position="104"/>
    </location>
</feature>
<feature type="domain" description="WW" evidence="10">
    <location>
        <begin position="401"/>
        <end position="434"/>
    </location>
</feature>
<dbReference type="SUPFAM" id="SSF49562">
    <property type="entry name" value="C2 domain (Calcium/lipid-binding domain, CaLB)"/>
    <property type="match status" value="1"/>
</dbReference>
<dbReference type="Gene3D" id="3.30.2160.10">
    <property type="entry name" value="Hect, E3 ligase catalytic domain"/>
    <property type="match status" value="1"/>
</dbReference>
<evidence type="ECO:0000313" key="13">
    <source>
        <dbReference type="Proteomes" id="UP000736164"/>
    </source>
</evidence>
<protein>
    <recommendedName>
        <fullName evidence="3">HECT-type E3 ubiquitin transferase</fullName>
        <ecNumber evidence="3">2.3.2.26</ecNumber>
    </recommendedName>
</protein>
<reference evidence="12" key="1">
    <citation type="journal article" date="2021" name="Cell">
        <title>Tracing the genetic footprints of vertebrate landing in non-teleost ray-finned fishes.</title>
        <authorList>
            <person name="Bi X."/>
            <person name="Wang K."/>
            <person name="Yang L."/>
            <person name="Pan H."/>
            <person name="Jiang H."/>
            <person name="Wei Q."/>
            <person name="Fang M."/>
            <person name="Yu H."/>
            <person name="Zhu C."/>
            <person name="Cai Y."/>
            <person name="He Y."/>
            <person name="Gan X."/>
            <person name="Zeng H."/>
            <person name="Yu D."/>
            <person name="Zhu Y."/>
            <person name="Jiang H."/>
            <person name="Qiu Q."/>
            <person name="Yang H."/>
            <person name="Zhang Y.E."/>
            <person name="Wang W."/>
            <person name="Zhu M."/>
            <person name="He S."/>
            <person name="Zhang G."/>
        </authorList>
    </citation>
    <scope>NUCLEOTIDE SEQUENCE</scope>
    <source>
        <strain evidence="12">Allg_001</strain>
    </source>
</reference>
<dbReference type="CDD" id="cd00078">
    <property type="entry name" value="HECTc"/>
    <property type="match status" value="1"/>
</dbReference>
<keyword evidence="5" id="KW-0677">Repeat</keyword>
<dbReference type="Pfam" id="PF00168">
    <property type="entry name" value="C2"/>
    <property type="match status" value="1"/>
</dbReference>
<dbReference type="FunFam" id="2.20.70.10:FF:000009">
    <property type="entry name" value="E3 ubiquitin-protein ligase"/>
    <property type="match status" value="1"/>
</dbReference>
<dbReference type="Proteomes" id="UP000736164">
    <property type="component" value="Unassembled WGS sequence"/>
</dbReference>
<evidence type="ECO:0000259" key="9">
    <source>
        <dbReference type="PROSITE" id="PS50004"/>
    </source>
</evidence>
<keyword evidence="12" id="KW-0436">Ligase</keyword>
<feature type="domain" description="WW" evidence="10">
    <location>
        <begin position="553"/>
        <end position="586"/>
    </location>
</feature>
<dbReference type="GO" id="GO:0043161">
    <property type="term" value="P:proteasome-mediated ubiquitin-dependent protein catabolic process"/>
    <property type="evidence" value="ECO:0007669"/>
    <property type="project" value="TreeGrafter"/>
</dbReference>
<name>A0A8J7TGY9_ATRSP</name>
<dbReference type="PANTHER" id="PTHR11254">
    <property type="entry name" value="HECT DOMAIN UBIQUITIN-PROTEIN LIGASE"/>
    <property type="match status" value="1"/>
</dbReference>
<dbReference type="GO" id="GO:0070534">
    <property type="term" value="P:protein K63-linked ubiquitination"/>
    <property type="evidence" value="ECO:0007669"/>
    <property type="project" value="TreeGrafter"/>
</dbReference>
<feature type="domain" description="WW" evidence="10">
    <location>
        <begin position="513"/>
        <end position="546"/>
    </location>
</feature>
<dbReference type="GO" id="GO:0061630">
    <property type="term" value="F:ubiquitin protein ligase activity"/>
    <property type="evidence" value="ECO:0007669"/>
    <property type="project" value="UniProtKB-EC"/>
</dbReference>
<dbReference type="FunFam" id="3.30.2160.10:FF:000003">
    <property type="entry name" value="E3 ubiquitin-protein ligase"/>
    <property type="match status" value="1"/>
</dbReference>
<evidence type="ECO:0000259" key="10">
    <source>
        <dbReference type="PROSITE" id="PS50020"/>
    </source>
</evidence>
<dbReference type="FunFam" id="3.30.2410.10:FF:000002">
    <property type="entry name" value="E3 ubiquitin-protein ligase HECW2"/>
    <property type="match status" value="1"/>
</dbReference>
<dbReference type="Gene3D" id="2.20.70.10">
    <property type="match status" value="3"/>
</dbReference>
<comment type="caution">
    <text evidence="7">Lacks conserved residue(s) required for the propagation of feature annotation.</text>
</comment>
<dbReference type="PROSITE" id="PS50020">
    <property type="entry name" value="WW_DOMAIN_2"/>
    <property type="match status" value="4"/>
</dbReference>
<dbReference type="Pfam" id="PF00632">
    <property type="entry name" value="HECT"/>
    <property type="match status" value="1"/>
</dbReference>
<dbReference type="PROSITE" id="PS01159">
    <property type="entry name" value="WW_DOMAIN_1"/>
    <property type="match status" value="4"/>
</dbReference>
<dbReference type="PANTHER" id="PTHR11254:SF66">
    <property type="entry name" value="E3 UBIQUITIN-PROTEIN LIGASE ITCHY HOMOLOG"/>
    <property type="match status" value="1"/>
</dbReference>